<dbReference type="RefSeq" id="WP_003326643.1">
    <property type="nucleotide sequence ID" value="NC_014639.1"/>
</dbReference>
<keyword evidence="1" id="KW-1133">Transmembrane helix</keyword>
<name>A0ABM5M1Z3_BACA1</name>
<keyword evidence="1" id="KW-0472">Membrane</keyword>
<dbReference type="EMBL" id="CP002207">
    <property type="protein sequence ID" value="ADP34110.1"/>
    <property type="molecule type" value="Genomic_DNA"/>
</dbReference>
<protein>
    <recommendedName>
        <fullName evidence="4">DUF4181 domain-containing protein</fullName>
    </recommendedName>
</protein>
<gene>
    <name evidence="2" type="ordered locus">BATR1942_15955</name>
</gene>
<evidence type="ECO:0000313" key="2">
    <source>
        <dbReference type="EMBL" id="ADP34110.1"/>
    </source>
</evidence>
<evidence type="ECO:0000313" key="3">
    <source>
        <dbReference type="Proteomes" id="UP000006867"/>
    </source>
</evidence>
<feature type="transmembrane region" description="Helical" evidence="1">
    <location>
        <begin position="45"/>
        <end position="73"/>
    </location>
</feature>
<reference evidence="2 3" key="1">
    <citation type="journal article" date="2011" name="Front. Microbiol.">
        <title>Genomic signatures of strain selection and enhancement in Bacillus atrophaeus var. globigii, a historical biowarfare simulant.</title>
        <authorList>
            <person name="Gibbons H.S."/>
            <person name="Broomall S.M."/>
            <person name="McNew L.A."/>
            <person name="Daligault H."/>
            <person name="Chapman C."/>
            <person name="Bruce D."/>
            <person name="Karavis M."/>
            <person name="Krepps M."/>
            <person name="McGregor P.A."/>
            <person name="Hong C."/>
            <person name="Park K.H."/>
            <person name="Akmal A."/>
            <person name="Feldman A."/>
            <person name="Lin J.S."/>
            <person name="Chang W.E."/>
            <person name="Higgs B.W."/>
            <person name="Demirev P."/>
            <person name="Lindquist J."/>
            <person name="Liem A."/>
            <person name="Fochler E."/>
            <person name="Read T.D."/>
            <person name="Tapia R."/>
            <person name="Johnson S."/>
            <person name="Bishop-Lilly K.A."/>
            <person name="Detter C."/>
            <person name="Han C."/>
            <person name="Sozhamannan S."/>
            <person name="Rosenzweig C.N."/>
            <person name="Skowronski E.W."/>
        </authorList>
    </citation>
    <scope>NUCLEOTIDE SEQUENCE [LARGE SCALE GENOMIC DNA]</scope>
    <source>
        <strain evidence="2 3">1942</strain>
    </source>
</reference>
<feature type="transmembrane region" description="Helical" evidence="1">
    <location>
        <begin position="6"/>
        <end position="24"/>
    </location>
</feature>
<dbReference type="InterPro" id="IPR025441">
    <property type="entry name" value="DUF4181"/>
</dbReference>
<sequence>MSTLHFIILMLIAAAFSIAFHFYAKKKLGIHKPGWRYKPVNSTQRWLEIVLLISYLIALIYFPTEYMIILFFLLLSSFRTFMEWKYEPEEKQYIYNLFGTCLFLVIFIYMCIFF</sequence>
<feature type="transmembrane region" description="Helical" evidence="1">
    <location>
        <begin position="93"/>
        <end position="113"/>
    </location>
</feature>
<evidence type="ECO:0008006" key="4">
    <source>
        <dbReference type="Google" id="ProtNLM"/>
    </source>
</evidence>
<keyword evidence="3" id="KW-1185">Reference proteome</keyword>
<dbReference type="Proteomes" id="UP000006867">
    <property type="component" value="Chromosome"/>
</dbReference>
<evidence type="ECO:0000256" key="1">
    <source>
        <dbReference type="SAM" id="Phobius"/>
    </source>
</evidence>
<accession>A0ABM5M1Z3</accession>
<organism evidence="2 3">
    <name type="scientific">Bacillus atrophaeus (strain 1942)</name>
    <dbReference type="NCBI Taxonomy" id="720555"/>
    <lineage>
        <taxon>Bacteria</taxon>
        <taxon>Bacillati</taxon>
        <taxon>Bacillota</taxon>
        <taxon>Bacilli</taxon>
        <taxon>Bacillales</taxon>
        <taxon>Bacillaceae</taxon>
        <taxon>Bacillus</taxon>
    </lineage>
</organism>
<dbReference type="Pfam" id="PF13789">
    <property type="entry name" value="DUF4181"/>
    <property type="match status" value="1"/>
</dbReference>
<keyword evidence="1" id="KW-0812">Transmembrane</keyword>
<proteinExistence type="predicted"/>